<comment type="caution">
    <text evidence="2">The sequence shown here is derived from an EMBL/GenBank/DDBJ whole genome shotgun (WGS) entry which is preliminary data.</text>
</comment>
<evidence type="ECO:0000313" key="2">
    <source>
        <dbReference type="EMBL" id="PVD19393.1"/>
    </source>
</evidence>
<feature type="compositionally biased region" description="Polar residues" evidence="1">
    <location>
        <begin position="189"/>
        <end position="199"/>
    </location>
</feature>
<dbReference type="AlphaFoldDB" id="A0A2T7NDZ3"/>
<keyword evidence="3" id="KW-1185">Reference proteome</keyword>
<feature type="region of interest" description="Disordered" evidence="1">
    <location>
        <begin position="157"/>
        <end position="208"/>
    </location>
</feature>
<sequence length="243" mass="26087">MLCSQTRDSHKAKAGATTTTTPTTKRPLVAMAAGRTTPEGQSATRSGRTKDELRAVPAAPVTHGPRGLVARLRSKLCKPTKCEKCRRRSTSCRPNASFLSGRKHYLCENCRVSADNVKNLYTQMMIRNPHFRFQTEGCDVITDEDFSASDLSASSGNDGCTAGGESGYGTATSSDSVGSEPSGVCDDSPVTSATITAPTPNRPPSYDLACSRSRILRESDRFLLEQSARSRVKDSANAATEER</sequence>
<feature type="region of interest" description="Disordered" evidence="1">
    <location>
        <begin position="1"/>
        <end position="26"/>
    </location>
</feature>
<feature type="compositionally biased region" description="Polar residues" evidence="1">
    <location>
        <begin position="169"/>
        <end position="179"/>
    </location>
</feature>
<protein>
    <submittedName>
        <fullName evidence="2">Uncharacterized protein</fullName>
    </submittedName>
</protein>
<reference evidence="2 3" key="1">
    <citation type="submission" date="2018-04" db="EMBL/GenBank/DDBJ databases">
        <title>The genome of golden apple snail Pomacea canaliculata provides insight into stress tolerance and invasive adaptation.</title>
        <authorList>
            <person name="Liu C."/>
            <person name="Liu B."/>
            <person name="Ren Y."/>
            <person name="Zhang Y."/>
            <person name="Wang H."/>
            <person name="Li S."/>
            <person name="Jiang F."/>
            <person name="Yin L."/>
            <person name="Zhang G."/>
            <person name="Qian W."/>
            <person name="Fan W."/>
        </authorList>
    </citation>
    <scope>NUCLEOTIDE SEQUENCE [LARGE SCALE GENOMIC DNA]</scope>
    <source>
        <strain evidence="2">SZHN2017</strain>
        <tissue evidence="2">Muscle</tissue>
    </source>
</reference>
<evidence type="ECO:0000313" key="3">
    <source>
        <dbReference type="Proteomes" id="UP000245119"/>
    </source>
</evidence>
<name>A0A2T7NDZ3_POMCA</name>
<feature type="compositionally biased region" description="Low complexity" evidence="1">
    <location>
        <begin position="14"/>
        <end position="25"/>
    </location>
</feature>
<organism evidence="2 3">
    <name type="scientific">Pomacea canaliculata</name>
    <name type="common">Golden apple snail</name>
    <dbReference type="NCBI Taxonomy" id="400727"/>
    <lineage>
        <taxon>Eukaryota</taxon>
        <taxon>Metazoa</taxon>
        <taxon>Spiralia</taxon>
        <taxon>Lophotrochozoa</taxon>
        <taxon>Mollusca</taxon>
        <taxon>Gastropoda</taxon>
        <taxon>Caenogastropoda</taxon>
        <taxon>Architaenioglossa</taxon>
        <taxon>Ampullarioidea</taxon>
        <taxon>Ampullariidae</taxon>
        <taxon>Pomacea</taxon>
    </lineage>
</organism>
<proteinExistence type="predicted"/>
<dbReference type="EMBL" id="PZQS01000013">
    <property type="protein sequence ID" value="PVD19393.1"/>
    <property type="molecule type" value="Genomic_DNA"/>
</dbReference>
<dbReference type="Proteomes" id="UP000245119">
    <property type="component" value="Linkage Group LG13"/>
</dbReference>
<evidence type="ECO:0000256" key="1">
    <source>
        <dbReference type="SAM" id="MobiDB-lite"/>
    </source>
</evidence>
<gene>
    <name evidence="2" type="ORF">C0Q70_19881</name>
</gene>
<accession>A0A2T7NDZ3</accession>